<gene>
    <name evidence="4" type="ORF">Tco_0907938</name>
</gene>
<evidence type="ECO:0000256" key="1">
    <source>
        <dbReference type="PROSITE-ProRule" id="PRU01251"/>
    </source>
</evidence>
<dbReference type="Pfam" id="PF02861">
    <property type="entry name" value="Clp_N"/>
    <property type="match status" value="1"/>
</dbReference>
<evidence type="ECO:0000259" key="3">
    <source>
        <dbReference type="PROSITE" id="PS51903"/>
    </source>
</evidence>
<keyword evidence="2" id="KW-0812">Transmembrane</keyword>
<reference evidence="4" key="1">
    <citation type="journal article" date="2022" name="Int. J. Mol. Sci.">
        <title>Draft Genome of Tanacetum Coccineum: Genomic Comparison of Closely Related Tanacetum-Family Plants.</title>
        <authorList>
            <person name="Yamashiro T."/>
            <person name="Shiraishi A."/>
            <person name="Nakayama K."/>
            <person name="Satake H."/>
        </authorList>
    </citation>
    <scope>NUCLEOTIDE SEQUENCE</scope>
</reference>
<evidence type="ECO:0000256" key="2">
    <source>
        <dbReference type="SAM" id="Phobius"/>
    </source>
</evidence>
<proteinExistence type="predicted"/>
<keyword evidence="2" id="KW-1133">Transmembrane helix</keyword>
<feature type="transmembrane region" description="Helical" evidence="2">
    <location>
        <begin position="35"/>
        <end position="51"/>
    </location>
</feature>
<accession>A0ABQ5CMU2</accession>
<reference evidence="4" key="2">
    <citation type="submission" date="2022-01" db="EMBL/GenBank/DDBJ databases">
        <authorList>
            <person name="Yamashiro T."/>
            <person name="Shiraishi A."/>
            <person name="Satake H."/>
            <person name="Nakayama K."/>
        </authorList>
    </citation>
    <scope>NUCLEOTIDE SEQUENCE</scope>
</reference>
<protein>
    <submittedName>
        <fullName evidence="4">Chaperone protein ClpB3, chloroplastic isoform X1</fullName>
    </submittedName>
</protein>
<dbReference type="InterPro" id="IPR036628">
    <property type="entry name" value="Clp_N_dom_sf"/>
</dbReference>
<feature type="domain" description="Clp R" evidence="3">
    <location>
        <begin position="130"/>
        <end position="185"/>
    </location>
</feature>
<name>A0ABQ5CMU2_9ASTR</name>
<dbReference type="InterPro" id="IPR004176">
    <property type="entry name" value="Clp_R_N"/>
</dbReference>
<dbReference type="Proteomes" id="UP001151760">
    <property type="component" value="Unassembled WGS sequence"/>
</dbReference>
<evidence type="ECO:0000313" key="5">
    <source>
        <dbReference type="Proteomes" id="UP001151760"/>
    </source>
</evidence>
<dbReference type="SUPFAM" id="SSF81923">
    <property type="entry name" value="Double Clp-N motif"/>
    <property type="match status" value="1"/>
</dbReference>
<keyword evidence="2" id="KW-0472">Membrane</keyword>
<keyword evidence="1" id="KW-0677">Repeat</keyword>
<dbReference type="EMBL" id="BQNB010014397">
    <property type="protein sequence ID" value="GJT27663.1"/>
    <property type="molecule type" value="Genomic_DNA"/>
</dbReference>
<evidence type="ECO:0000313" key="4">
    <source>
        <dbReference type="EMBL" id="GJT27663.1"/>
    </source>
</evidence>
<keyword evidence="5" id="KW-1185">Reference proteome</keyword>
<organism evidence="4 5">
    <name type="scientific">Tanacetum coccineum</name>
    <dbReference type="NCBI Taxonomy" id="301880"/>
    <lineage>
        <taxon>Eukaryota</taxon>
        <taxon>Viridiplantae</taxon>
        <taxon>Streptophyta</taxon>
        <taxon>Embryophyta</taxon>
        <taxon>Tracheophyta</taxon>
        <taxon>Spermatophyta</taxon>
        <taxon>Magnoliopsida</taxon>
        <taxon>eudicotyledons</taxon>
        <taxon>Gunneridae</taxon>
        <taxon>Pentapetalae</taxon>
        <taxon>asterids</taxon>
        <taxon>campanulids</taxon>
        <taxon>Asterales</taxon>
        <taxon>Asteraceae</taxon>
        <taxon>Asteroideae</taxon>
        <taxon>Anthemideae</taxon>
        <taxon>Anthemidinae</taxon>
        <taxon>Tanacetum</taxon>
    </lineage>
</organism>
<sequence length="185" mass="20432">MRQNGVVLLAVGSDQKVSCVCVFFCGFKKNPMRRVIGFLVLGFCVTVAMVLDEGDGAAVRNHQRKEKETQVGYGTTDVVLLAGVINKIKELVASIKGKTLVEKSNASNMETERCQPKRSHMGDLSEYEVIRIVPDLEMAWQSIVSSLEVTKVNKYQIVETEHLLKGILEEKNGLAQGIFSKADVD</sequence>
<comment type="caution">
    <text evidence="4">The sequence shown here is derived from an EMBL/GenBank/DDBJ whole genome shotgun (WGS) entry which is preliminary data.</text>
</comment>
<dbReference type="PROSITE" id="PS51903">
    <property type="entry name" value="CLP_R"/>
    <property type="match status" value="1"/>
</dbReference>
<dbReference type="Gene3D" id="1.10.1780.10">
    <property type="entry name" value="Clp, N-terminal domain"/>
    <property type="match status" value="1"/>
</dbReference>